<dbReference type="InterPro" id="IPR010666">
    <property type="entry name" value="Znf_GRF"/>
</dbReference>
<evidence type="ECO:0000256" key="2">
    <source>
        <dbReference type="ARBA" id="ARBA00022771"/>
    </source>
</evidence>
<evidence type="ECO:0000313" key="7">
    <source>
        <dbReference type="EMBL" id="KAF2498955.1"/>
    </source>
</evidence>
<reference evidence="7" key="1">
    <citation type="journal article" date="2020" name="Stud. Mycol.">
        <title>101 Dothideomycetes genomes: a test case for predicting lifestyles and emergence of pathogens.</title>
        <authorList>
            <person name="Haridas S."/>
            <person name="Albert R."/>
            <person name="Binder M."/>
            <person name="Bloem J."/>
            <person name="Labutti K."/>
            <person name="Salamov A."/>
            <person name="Andreopoulos B."/>
            <person name="Baker S."/>
            <person name="Barry K."/>
            <person name="Bills G."/>
            <person name="Bluhm B."/>
            <person name="Cannon C."/>
            <person name="Castanera R."/>
            <person name="Culley D."/>
            <person name="Daum C."/>
            <person name="Ezra D."/>
            <person name="Gonzalez J."/>
            <person name="Henrissat B."/>
            <person name="Kuo A."/>
            <person name="Liang C."/>
            <person name="Lipzen A."/>
            <person name="Lutzoni F."/>
            <person name="Magnuson J."/>
            <person name="Mondo S."/>
            <person name="Nolan M."/>
            <person name="Ohm R."/>
            <person name="Pangilinan J."/>
            <person name="Park H.-J."/>
            <person name="Ramirez L."/>
            <person name="Alfaro M."/>
            <person name="Sun H."/>
            <person name="Tritt A."/>
            <person name="Yoshinaga Y."/>
            <person name="Zwiers L.-H."/>
            <person name="Turgeon B."/>
            <person name="Goodwin S."/>
            <person name="Spatafora J."/>
            <person name="Crous P."/>
            <person name="Grigoriev I."/>
        </authorList>
    </citation>
    <scope>NUCLEOTIDE SEQUENCE</scope>
    <source>
        <strain evidence="7">CBS 269.34</strain>
    </source>
</reference>
<keyword evidence="8" id="KW-1185">Reference proteome</keyword>
<keyword evidence="2 4" id="KW-0863">Zinc-finger</keyword>
<feature type="region of interest" description="Disordered" evidence="5">
    <location>
        <begin position="249"/>
        <end position="272"/>
    </location>
</feature>
<dbReference type="PANTHER" id="PTHR33680:SF1">
    <property type="entry name" value="OS05G0489500 PROTEIN"/>
    <property type="match status" value="1"/>
</dbReference>
<accession>A0A6A6R2K6</accession>
<feature type="compositionally biased region" description="Basic residues" evidence="5">
    <location>
        <begin position="1"/>
        <end position="15"/>
    </location>
</feature>
<proteinExistence type="predicted"/>
<organism evidence="7 8">
    <name type="scientific">Lophium mytilinum</name>
    <dbReference type="NCBI Taxonomy" id="390894"/>
    <lineage>
        <taxon>Eukaryota</taxon>
        <taxon>Fungi</taxon>
        <taxon>Dikarya</taxon>
        <taxon>Ascomycota</taxon>
        <taxon>Pezizomycotina</taxon>
        <taxon>Dothideomycetes</taxon>
        <taxon>Pleosporomycetidae</taxon>
        <taxon>Mytilinidiales</taxon>
        <taxon>Mytilinidiaceae</taxon>
        <taxon>Lophium</taxon>
    </lineage>
</organism>
<feature type="region of interest" description="Disordered" evidence="5">
    <location>
        <begin position="116"/>
        <end position="142"/>
    </location>
</feature>
<keyword evidence="1" id="KW-0479">Metal-binding</keyword>
<keyword evidence="3" id="KW-0862">Zinc</keyword>
<feature type="region of interest" description="Disordered" evidence="5">
    <location>
        <begin position="159"/>
        <end position="203"/>
    </location>
</feature>
<dbReference type="OrthoDB" id="430051at2759"/>
<evidence type="ECO:0000313" key="8">
    <source>
        <dbReference type="Proteomes" id="UP000799750"/>
    </source>
</evidence>
<sequence>MSNFRGARRGGKGRPSHSYATTQKGLFEDGTWKCDCTPRLPAIHLQTKKETANKGRWFYKCQKSQDDEECCNFFLWEDAAKPREGRAVLGNSRTEPATPVTTPKKPTIAVTRAFTPSDYGLPQHEDGHKKRGRSDEEEDYGWDDSIDSVELARLGKQYDTLSKPPETPRKAVKTDTFTTPNTSRRKLPWLENSPVNADGLPTPTSMSKTLLEGAGRIDRTSPASVVSNSSYVTAGSERQKEIMRGYTLPMPVGTPTPIRSSNTLAAKDTTPTPSRFRDVDVGDGEDCLLITDVLGVLSVNNVALDEVTKEGVRTVLNKHDLRTQGIIKGREISRLAIKAKDSKITELGLRISTLEAELETEKALAQHLKWKLENDQNSD</sequence>
<name>A0A6A6R2K6_9PEZI</name>
<dbReference type="AlphaFoldDB" id="A0A6A6R2K6"/>
<evidence type="ECO:0000256" key="5">
    <source>
        <dbReference type="SAM" id="MobiDB-lite"/>
    </source>
</evidence>
<feature type="compositionally biased region" description="Polar residues" evidence="5">
    <location>
        <begin position="257"/>
        <end position="272"/>
    </location>
</feature>
<dbReference type="PANTHER" id="PTHR33680">
    <property type="entry name" value="OS07G0190500 PROTEIN"/>
    <property type="match status" value="1"/>
</dbReference>
<dbReference type="EMBL" id="MU004185">
    <property type="protein sequence ID" value="KAF2498955.1"/>
    <property type="molecule type" value="Genomic_DNA"/>
</dbReference>
<dbReference type="PROSITE" id="PS51999">
    <property type="entry name" value="ZF_GRF"/>
    <property type="match status" value="1"/>
</dbReference>
<gene>
    <name evidence="7" type="ORF">BU16DRAFT_524968</name>
</gene>
<dbReference type="Pfam" id="PF06839">
    <property type="entry name" value="Zn_ribbon_GRF"/>
    <property type="match status" value="1"/>
</dbReference>
<dbReference type="GO" id="GO:0008270">
    <property type="term" value="F:zinc ion binding"/>
    <property type="evidence" value="ECO:0007669"/>
    <property type="project" value="UniProtKB-KW"/>
</dbReference>
<protein>
    <recommendedName>
        <fullName evidence="6">GRF-type domain-containing protein</fullName>
    </recommendedName>
</protein>
<evidence type="ECO:0000259" key="6">
    <source>
        <dbReference type="PROSITE" id="PS51999"/>
    </source>
</evidence>
<evidence type="ECO:0000256" key="3">
    <source>
        <dbReference type="ARBA" id="ARBA00022833"/>
    </source>
</evidence>
<feature type="region of interest" description="Disordered" evidence="5">
    <location>
        <begin position="1"/>
        <end position="22"/>
    </location>
</feature>
<dbReference type="Proteomes" id="UP000799750">
    <property type="component" value="Unassembled WGS sequence"/>
</dbReference>
<evidence type="ECO:0000256" key="1">
    <source>
        <dbReference type="ARBA" id="ARBA00022723"/>
    </source>
</evidence>
<evidence type="ECO:0000256" key="4">
    <source>
        <dbReference type="PROSITE-ProRule" id="PRU01343"/>
    </source>
</evidence>
<feature type="domain" description="GRF-type" evidence="6">
    <location>
        <begin position="34"/>
        <end position="80"/>
    </location>
</feature>